<proteinExistence type="predicted"/>
<name>A0A6A1VH40_9ROSI</name>
<evidence type="ECO:0000313" key="1">
    <source>
        <dbReference type="EMBL" id="KAB1211177.1"/>
    </source>
</evidence>
<protein>
    <submittedName>
        <fullName evidence="1">HEAT repeat-containing protein 5B</fullName>
    </submittedName>
</protein>
<dbReference type="AlphaFoldDB" id="A0A6A1VH40"/>
<dbReference type="OrthoDB" id="192608at2759"/>
<reference evidence="1 2" key="1">
    <citation type="journal article" date="2019" name="Plant Biotechnol. J.">
        <title>The red bayberry genome and genetic basis of sex determination.</title>
        <authorList>
            <person name="Jia H.M."/>
            <person name="Jia H.J."/>
            <person name="Cai Q.L."/>
            <person name="Wang Y."/>
            <person name="Zhao H.B."/>
            <person name="Yang W.F."/>
            <person name="Wang G.Y."/>
            <person name="Li Y.H."/>
            <person name="Zhan D.L."/>
            <person name="Shen Y.T."/>
            <person name="Niu Q.F."/>
            <person name="Chang L."/>
            <person name="Qiu J."/>
            <person name="Zhao L."/>
            <person name="Xie H.B."/>
            <person name="Fu W.Y."/>
            <person name="Jin J."/>
            <person name="Li X.W."/>
            <person name="Jiao Y."/>
            <person name="Zhou C.C."/>
            <person name="Tu T."/>
            <person name="Chai C.Y."/>
            <person name="Gao J.L."/>
            <person name="Fan L.J."/>
            <person name="van de Weg E."/>
            <person name="Wang J.Y."/>
            <person name="Gao Z.S."/>
        </authorList>
    </citation>
    <scope>NUCLEOTIDE SEQUENCE [LARGE SCALE GENOMIC DNA]</scope>
    <source>
        <tissue evidence="1">Leaves</tissue>
    </source>
</reference>
<dbReference type="InterPro" id="IPR044218">
    <property type="entry name" value="SWEETIE"/>
</dbReference>
<accession>A0A6A1VH40</accession>
<dbReference type="SUPFAM" id="SSF48371">
    <property type="entry name" value="ARM repeat"/>
    <property type="match status" value="1"/>
</dbReference>
<organism evidence="1 2">
    <name type="scientific">Morella rubra</name>
    <name type="common">Chinese bayberry</name>
    <dbReference type="NCBI Taxonomy" id="262757"/>
    <lineage>
        <taxon>Eukaryota</taxon>
        <taxon>Viridiplantae</taxon>
        <taxon>Streptophyta</taxon>
        <taxon>Embryophyta</taxon>
        <taxon>Tracheophyta</taxon>
        <taxon>Spermatophyta</taxon>
        <taxon>Magnoliopsida</taxon>
        <taxon>eudicotyledons</taxon>
        <taxon>Gunneridae</taxon>
        <taxon>Pentapetalae</taxon>
        <taxon>rosids</taxon>
        <taxon>fabids</taxon>
        <taxon>Fagales</taxon>
        <taxon>Myricaceae</taxon>
        <taxon>Morella</taxon>
    </lineage>
</organism>
<dbReference type="PANTHER" id="PTHR46975">
    <property type="entry name" value="PROTEIN SWEETIE"/>
    <property type="match status" value="1"/>
</dbReference>
<dbReference type="Proteomes" id="UP000516437">
    <property type="component" value="Chromosome 6"/>
</dbReference>
<dbReference type="PANTHER" id="PTHR46975:SF2">
    <property type="entry name" value="PROTEIN SWEETIE"/>
    <property type="match status" value="1"/>
</dbReference>
<evidence type="ECO:0000313" key="2">
    <source>
        <dbReference type="Proteomes" id="UP000516437"/>
    </source>
</evidence>
<dbReference type="GO" id="GO:0005975">
    <property type="term" value="P:carbohydrate metabolic process"/>
    <property type="evidence" value="ECO:0007669"/>
    <property type="project" value="InterPro"/>
</dbReference>
<dbReference type="InterPro" id="IPR016024">
    <property type="entry name" value="ARM-type_fold"/>
</dbReference>
<dbReference type="Gene3D" id="1.25.10.10">
    <property type="entry name" value="Leucine-rich Repeat Variant"/>
    <property type="match status" value="1"/>
</dbReference>
<comment type="caution">
    <text evidence="1">The sequence shown here is derived from an EMBL/GenBank/DDBJ whole genome shotgun (WGS) entry which is preliminary data.</text>
</comment>
<gene>
    <name evidence="1" type="ORF">CJ030_MR6G021633</name>
</gene>
<dbReference type="EMBL" id="RXIC02000024">
    <property type="protein sequence ID" value="KAB1211177.1"/>
    <property type="molecule type" value="Genomic_DNA"/>
</dbReference>
<dbReference type="InterPro" id="IPR011989">
    <property type="entry name" value="ARM-like"/>
</dbReference>
<keyword evidence="2" id="KW-1185">Reference proteome</keyword>
<sequence>MAKIISKGDAISIYSRVSSLQGFLSDGKKSEPQRVAGAAQCLGELYKHFGRRITSGLLETTMIATKLIKFYEEFVRQEALYMLQNALEGSGGSAASSAYTEAFRLVMRFAIGDKSFVVRIAAARCLKAFANIGGPGLGVVELENSASFCVKAGLLFPVLCDAYDLVFFLPVIDLNLLNSLVKIALEDPVSSVRDAFSEALGSLLALGMSPEAQVQPRGKGPVPPAKKLEGFLQRHLALPFAKASGARSKDVRVGLTLSWVFFLQAIHLKYQHPESELQTFALQVMDVLRADTSVDAHALACVLYILRVGVTDQMMEPTQRSFLVFLGKQLQSPDASPSMKISALCTLSYTLKSLGEVDSTITDLTEEFDTQLVRGNIRDDMAGPLVVSGGDSSERGVLDVSFLIQPLQIRFLVSEEGEGSDPFEPSRWVIKMVSSFRNMVGVSCEGYENEMMNLFEALERDRIQVNRKTPSRSGGKMLRELKGLESTINYNGSVSTSRRGRRGGRALDSC</sequence>